<evidence type="ECO:0000313" key="2">
    <source>
        <dbReference type="EMBL" id="SMH64810.1"/>
    </source>
</evidence>
<dbReference type="Proteomes" id="UP000193925">
    <property type="component" value="Chromosome AFERRI"/>
</dbReference>
<organism evidence="1">
    <name type="scientific">Acidithiobacillus ferrivorans</name>
    <dbReference type="NCBI Taxonomy" id="160808"/>
    <lineage>
        <taxon>Bacteria</taxon>
        <taxon>Pseudomonadati</taxon>
        <taxon>Pseudomonadota</taxon>
        <taxon>Acidithiobacillia</taxon>
        <taxon>Acidithiobacillales</taxon>
        <taxon>Acidithiobacillaceae</taxon>
        <taxon>Acidithiobacillus</taxon>
    </lineage>
</organism>
<evidence type="ECO:0000313" key="1">
    <source>
        <dbReference type="EMBL" id="CDQ12063.1"/>
    </source>
</evidence>
<name>A0A060UZJ5_9PROT</name>
<dbReference type="EMBL" id="CCCS020000078">
    <property type="protein sequence ID" value="CDQ12063.1"/>
    <property type="molecule type" value="Genomic_DNA"/>
</dbReference>
<dbReference type="EMBL" id="LT841305">
    <property type="protein sequence ID" value="SMH64810.1"/>
    <property type="molecule type" value="Genomic_DNA"/>
</dbReference>
<protein>
    <submittedName>
        <fullName evidence="1">Uncharacterized protein</fullName>
    </submittedName>
</protein>
<reference evidence="1" key="1">
    <citation type="submission" date="2014-03" db="EMBL/GenBank/DDBJ databases">
        <authorList>
            <person name="Genoscope - CEA"/>
        </authorList>
    </citation>
    <scope>NUCLEOTIDE SEQUENCE [LARGE SCALE GENOMIC DNA]</scope>
    <source>
        <strain evidence="1">CF27</strain>
    </source>
</reference>
<proteinExistence type="predicted"/>
<keyword evidence="3" id="KW-1185">Reference proteome</keyword>
<dbReference type="RefSeq" id="WP_035195465.1">
    <property type="nucleotide sequence ID" value="NZ_CCCS020000078.1"/>
</dbReference>
<reference evidence="2 3" key="3">
    <citation type="submission" date="2017-03" db="EMBL/GenBank/DDBJ databases">
        <authorList>
            <person name="Regsiter A."/>
            <person name="William W."/>
        </authorList>
    </citation>
    <scope>NUCLEOTIDE SEQUENCE [LARGE SCALE GENOMIC DNA]</scope>
    <source>
        <strain evidence="2">PRJEB5721</strain>
    </source>
</reference>
<reference evidence="1" key="2">
    <citation type="submission" date="2014-07" db="EMBL/GenBank/DDBJ databases">
        <title>Initial genome analysis of the psychrotolerant acidophile Acidithiobacillus ferrivorans CF27: insights into iron and sulfur oxidation pathways and into biofilm formation.</title>
        <authorList>
            <person name="Talla E."/>
            <person name="Hedrich S."/>
            <person name="Mangenot S."/>
            <person name="Ji B."/>
            <person name="Johnson D.B."/>
            <person name="Barbe V."/>
            <person name="Bonnefoy V."/>
        </authorList>
    </citation>
    <scope>NUCLEOTIDE SEQUENCE [LARGE SCALE GENOMIC DNA]</scope>
    <source>
        <strain evidence="1">CF27</strain>
    </source>
</reference>
<sequence length="257" mass="28437">MMRTLALVLESAFKNLDRRIEERWNAGNLSHGFWRTGVIPKLTPVDTMREYGFWQGKAVLENGLAGQVSVALIGGHTRMGIFLPNRLLEGVPLAGCNSTWGESLTDAVAKAHDGQPAPIVRRVGGDTLFDHIFTEPPFSAEWLLRCTQDSCAQDSHSARDILENHLAWRVIDLWESALRTVMSRQTNDLGIVVHSAKPLPPILTETMPLTLQDSYEIQSGRWVTIVTATDALDLTGLEAQLQNLLPDHGITIQKDAP</sequence>
<accession>A0A060UZJ5</accession>
<gene>
    <name evidence="2" type="ORF">AFERRI_10844</name>
    <name evidence="1" type="ORF">AFERRI_80012</name>
</gene>
<evidence type="ECO:0000313" key="3">
    <source>
        <dbReference type="Proteomes" id="UP000193925"/>
    </source>
</evidence>
<dbReference type="AlphaFoldDB" id="A0A060UZJ5"/>